<dbReference type="GO" id="GO:0019698">
    <property type="term" value="P:D-galacturonate catabolic process"/>
    <property type="evidence" value="ECO:0007669"/>
    <property type="project" value="TreeGrafter"/>
</dbReference>
<evidence type="ECO:0000313" key="4">
    <source>
        <dbReference type="Proteomes" id="UP001139319"/>
    </source>
</evidence>
<dbReference type="RefSeq" id="WP_253968875.1">
    <property type="nucleotide sequence ID" value="NZ_JAMFTH010000005.1"/>
</dbReference>
<evidence type="ECO:0000256" key="1">
    <source>
        <dbReference type="ARBA" id="ARBA00023239"/>
    </source>
</evidence>
<keyword evidence="1" id="KW-0456">Lyase</keyword>
<reference evidence="3" key="1">
    <citation type="submission" date="2022-05" db="EMBL/GenBank/DDBJ databases">
        <authorList>
            <person name="Sun H.-N."/>
        </authorList>
    </citation>
    <scope>NUCLEOTIDE SEQUENCE</scope>
    <source>
        <strain evidence="3">HB14</strain>
    </source>
</reference>
<dbReference type="EMBL" id="JAMFTH010000005">
    <property type="protein sequence ID" value="MCP8900588.1"/>
    <property type="molecule type" value="Genomic_DNA"/>
</dbReference>
<dbReference type="Gene3D" id="2.30.130.110">
    <property type="match status" value="1"/>
</dbReference>
<dbReference type="PANTHER" id="PTHR30536:SF5">
    <property type="entry name" value="ALTRONATE DEHYDRATASE"/>
    <property type="match status" value="1"/>
</dbReference>
<dbReference type="GO" id="GO:0016829">
    <property type="term" value="F:lyase activity"/>
    <property type="evidence" value="ECO:0007669"/>
    <property type="project" value="UniProtKB-KW"/>
</dbReference>
<comment type="caution">
    <text evidence="3">The sequence shown here is derived from an EMBL/GenBank/DDBJ whole genome shotgun (WGS) entry which is preliminary data.</text>
</comment>
<feature type="domain" description="SAF" evidence="2">
    <location>
        <begin position="18"/>
        <end position="89"/>
    </location>
</feature>
<dbReference type="InterPro" id="IPR052172">
    <property type="entry name" value="UxaA_altronate/galactarate_dh"/>
</dbReference>
<sequence length="108" mass="11791">MSSTPSAAPQVVLLHPDDNVLISVTPLARGSVIDFEGREYRLNQDLALGHKLARRDLPAGTKILRYGAPIGSLYSDVKAGEWVHMHNLKSDYLASHTRQGRARGDSGE</sequence>
<dbReference type="Proteomes" id="UP001139319">
    <property type="component" value="Unassembled WGS sequence"/>
</dbReference>
<dbReference type="InterPro" id="IPR044144">
    <property type="entry name" value="SAF_UxaA/GarD"/>
</dbReference>
<gene>
    <name evidence="3" type="ORF">M6D89_14870</name>
</gene>
<accession>A0A9X2HY48</accession>
<protein>
    <submittedName>
        <fullName evidence="3">UxaA family hydrolase</fullName>
    </submittedName>
</protein>
<keyword evidence="4" id="KW-1185">Reference proteome</keyword>
<dbReference type="PANTHER" id="PTHR30536">
    <property type="entry name" value="ALTRONATE/GALACTARATE DEHYDRATASE"/>
    <property type="match status" value="1"/>
</dbReference>
<name>A0A9X2HY48_9GAMM</name>
<dbReference type="CDD" id="cd11613">
    <property type="entry name" value="SAF_AH_GD"/>
    <property type="match status" value="1"/>
</dbReference>
<proteinExistence type="predicted"/>
<organism evidence="3 4">
    <name type="scientific">Gilvimarinus xylanilyticus</name>
    <dbReference type="NCBI Taxonomy" id="2944139"/>
    <lineage>
        <taxon>Bacteria</taxon>
        <taxon>Pseudomonadati</taxon>
        <taxon>Pseudomonadota</taxon>
        <taxon>Gammaproteobacteria</taxon>
        <taxon>Cellvibrionales</taxon>
        <taxon>Cellvibrionaceae</taxon>
        <taxon>Gilvimarinus</taxon>
    </lineage>
</organism>
<evidence type="ECO:0000313" key="3">
    <source>
        <dbReference type="EMBL" id="MCP8900588.1"/>
    </source>
</evidence>
<keyword evidence="3" id="KW-0378">Hydrolase</keyword>
<evidence type="ECO:0000259" key="2">
    <source>
        <dbReference type="SMART" id="SM00858"/>
    </source>
</evidence>
<dbReference type="SMART" id="SM00858">
    <property type="entry name" value="SAF"/>
    <property type="match status" value="1"/>
</dbReference>
<dbReference type="InterPro" id="IPR013974">
    <property type="entry name" value="SAF"/>
</dbReference>
<dbReference type="GO" id="GO:0016787">
    <property type="term" value="F:hydrolase activity"/>
    <property type="evidence" value="ECO:0007669"/>
    <property type="project" value="UniProtKB-KW"/>
</dbReference>
<dbReference type="AlphaFoldDB" id="A0A9X2HY48"/>
<reference evidence="3" key="2">
    <citation type="submission" date="2023-01" db="EMBL/GenBank/DDBJ databases">
        <title>Gilvimarinus xylanilyticus HB14 isolated from Caulerpa lentillifera aquaculture base in Hainan, China.</title>
        <authorList>
            <person name="Zhang Y.-J."/>
        </authorList>
    </citation>
    <scope>NUCLEOTIDE SEQUENCE</scope>
    <source>
        <strain evidence="3">HB14</strain>
    </source>
</reference>